<proteinExistence type="predicted"/>
<evidence type="ECO:0000313" key="1">
    <source>
        <dbReference type="EMBL" id="SDT05096.1"/>
    </source>
</evidence>
<gene>
    <name evidence="1" type="ORF">SAMN04488543_2930</name>
</gene>
<dbReference type="AlphaFoldDB" id="A0A1H1X8U9"/>
<dbReference type="InterPro" id="IPR011009">
    <property type="entry name" value="Kinase-like_dom_sf"/>
</dbReference>
<dbReference type="OrthoDB" id="2570531at2"/>
<dbReference type="STRING" id="546871.SAMN04488543_2930"/>
<evidence type="ECO:0000313" key="2">
    <source>
        <dbReference type="Proteomes" id="UP000199092"/>
    </source>
</evidence>
<protein>
    <recommendedName>
        <fullName evidence="3">Phosphotransferase enzyme family protein</fullName>
    </recommendedName>
</protein>
<keyword evidence="2" id="KW-1185">Reference proteome</keyword>
<dbReference type="Proteomes" id="UP000199092">
    <property type="component" value="Chromosome I"/>
</dbReference>
<reference evidence="1 2" key="1">
    <citation type="submission" date="2016-10" db="EMBL/GenBank/DDBJ databases">
        <authorList>
            <person name="de Groot N.N."/>
        </authorList>
    </citation>
    <scope>NUCLEOTIDE SEQUENCE [LARGE SCALE GENOMIC DNA]</scope>
    <source>
        <strain evidence="1 2">DSM 21741</strain>
    </source>
</reference>
<dbReference type="EMBL" id="LT629749">
    <property type="protein sequence ID" value="SDT05096.1"/>
    <property type="molecule type" value="Genomic_DNA"/>
</dbReference>
<organism evidence="1 2">
    <name type="scientific">Friedmanniella luteola</name>
    <dbReference type="NCBI Taxonomy" id="546871"/>
    <lineage>
        <taxon>Bacteria</taxon>
        <taxon>Bacillati</taxon>
        <taxon>Actinomycetota</taxon>
        <taxon>Actinomycetes</taxon>
        <taxon>Propionibacteriales</taxon>
        <taxon>Nocardioidaceae</taxon>
        <taxon>Friedmanniella</taxon>
    </lineage>
</organism>
<accession>A0A1H1X8U9</accession>
<name>A0A1H1X8U9_9ACTN</name>
<dbReference type="RefSeq" id="WP_091413797.1">
    <property type="nucleotide sequence ID" value="NZ_LT629749.1"/>
</dbReference>
<evidence type="ECO:0008006" key="3">
    <source>
        <dbReference type="Google" id="ProtNLM"/>
    </source>
</evidence>
<sequence length="345" mass="36634">MPVDLPVTYARGVRVPYRQLPGAVRHWVEEQLGGPVVQVEDRVGGFAPGCAAVVRTAARAGFVKATGSVPNAFALELYRGERARLAALPDHPALPKPLAAADLALPDQTWSVTLLPAVPGEPPAHPWTEPVARLVLDRLGDLQTTLVQAAGSVLTAALPGSDHLTGFLRPWSEVLDDPADPWNDDPWVRARAGDLAAFSTLLGAAVVGEAPVHADLRADNVLVGRPAAPGEEPDVWFVDWAAALRAAPWVDPAILACDLVVSRADRGQGGSMDVVDFLASHPVTAAVDPVLRWAMMTGLAVTLHRLSRGGEPPGLPTIRGWQRRCADDLLGFVRAVDLGSGHRVW</sequence>
<dbReference type="SUPFAM" id="SSF56112">
    <property type="entry name" value="Protein kinase-like (PK-like)"/>
    <property type="match status" value="1"/>
</dbReference>